<dbReference type="VEuPathDB" id="VectorBase:RSAN_049172"/>
<protein>
    <submittedName>
        <fullName evidence="1">Uncharacterized protein</fullName>
    </submittedName>
</protein>
<evidence type="ECO:0000313" key="2">
    <source>
        <dbReference type="Proteomes" id="UP000821837"/>
    </source>
</evidence>
<dbReference type="EMBL" id="JABSTV010001249">
    <property type="protein sequence ID" value="KAH7962507.1"/>
    <property type="molecule type" value="Genomic_DNA"/>
</dbReference>
<reference evidence="1" key="1">
    <citation type="journal article" date="2020" name="Cell">
        <title>Large-Scale Comparative Analyses of Tick Genomes Elucidate Their Genetic Diversity and Vector Capacities.</title>
        <authorList>
            <consortium name="Tick Genome and Microbiome Consortium (TIGMIC)"/>
            <person name="Jia N."/>
            <person name="Wang J."/>
            <person name="Shi W."/>
            <person name="Du L."/>
            <person name="Sun Y."/>
            <person name="Zhan W."/>
            <person name="Jiang J.F."/>
            <person name="Wang Q."/>
            <person name="Zhang B."/>
            <person name="Ji P."/>
            <person name="Bell-Sakyi L."/>
            <person name="Cui X.M."/>
            <person name="Yuan T.T."/>
            <person name="Jiang B.G."/>
            <person name="Yang W.F."/>
            <person name="Lam T.T."/>
            <person name="Chang Q.C."/>
            <person name="Ding S.J."/>
            <person name="Wang X.J."/>
            <person name="Zhu J.G."/>
            <person name="Ruan X.D."/>
            <person name="Zhao L."/>
            <person name="Wei J.T."/>
            <person name="Ye R.Z."/>
            <person name="Que T.C."/>
            <person name="Du C.H."/>
            <person name="Zhou Y.H."/>
            <person name="Cheng J.X."/>
            <person name="Dai P.F."/>
            <person name="Guo W.B."/>
            <person name="Han X.H."/>
            <person name="Huang E.J."/>
            <person name="Li L.F."/>
            <person name="Wei W."/>
            <person name="Gao Y.C."/>
            <person name="Liu J.Z."/>
            <person name="Shao H.Z."/>
            <person name="Wang X."/>
            <person name="Wang C.C."/>
            <person name="Yang T.C."/>
            <person name="Huo Q.B."/>
            <person name="Li W."/>
            <person name="Chen H.Y."/>
            <person name="Chen S.E."/>
            <person name="Zhou L.G."/>
            <person name="Ni X.B."/>
            <person name="Tian J.H."/>
            <person name="Sheng Y."/>
            <person name="Liu T."/>
            <person name="Pan Y.S."/>
            <person name="Xia L.Y."/>
            <person name="Li J."/>
            <person name="Zhao F."/>
            <person name="Cao W.C."/>
        </authorList>
    </citation>
    <scope>NUCLEOTIDE SEQUENCE</scope>
    <source>
        <strain evidence="1">Rsan-2018</strain>
    </source>
</reference>
<name>A0A9D4Q0Z3_RHISA</name>
<organism evidence="1 2">
    <name type="scientific">Rhipicephalus sanguineus</name>
    <name type="common">Brown dog tick</name>
    <name type="synonym">Ixodes sanguineus</name>
    <dbReference type="NCBI Taxonomy" id="34632"/>
    <lineage>
        <taxon>Eukaryota</taxon>
        <taxon>Metazoa</taxon>
        <taxon>Ecdysozoa</taxon>
        <taxon>Arthropoda</taxon>
        <taxon>Chelicerata</taxon>
        <taxon>Arachnida</taxon>
        <taxon>Acari</taxon>
        <taxon>Parasitiformes</taxon>
        <taxon>Ixodida</taxon>
        <taxon>Ixodoidea</taxon>
        <taxon>Ixodidae</taxon>
        <taxon>Rhipicephalinae</taxon>
        <taxon>Rhipicephalus</taxon>
        <taxon>Rhipicephalus</taxon>
    </lineage>
</organism>
<accession>A0A9D4Q0Z3</accession>
<dbReference type="Proteomes" id="UP000821837">
    <property type="component" value="Chromosome 3"/>
</dbReference>
<comment type="caution">
    <text evidence="1">The sequence shown here is derived from an EMBL/GenBank/DDBJ whole genome shotgun (WGS) entry which is preliminary data.</text>
</comment>
<keyword evidence="2" id="KW-1185">Reference proteome</keyword>
<proteinExistence type="predicted"/>
<reference evidence="1" key="2">
    <citation type="submission" date="2021-09" db="EMBL/GenBank/DDBJ databases">
        <authorList>
            <person name="Jia N."/>
            <person name="Wang J."/>
            <person name="Shi W."/>
            <person name="Du L."/>
            <person name="Sun Y."/>
            <person name="Zhan W."/>
            <person name="Jiang J."/>
            <person name="Wang Q."/>
            <person name="Zhang B."/>
            <person name="Ji P."/>
            <person name="Sakyi L.B."/>
            <person name="Cui X."/>
            <person name="Yuan T."/>
            <person name="Jiang B."/>
            <person name="Yang W."/>
            <person name="Lam T.T.-Y."/>
            <person name="Chang Q."/>
            <person name="Ding S."/>
            <person name="Wang X."/>
            <person name="Zhu J."/>
            <person name="Ruan X."/>
            <person name="Zhao L."/>
            <person name="Wei J."/>
            <person name="Que T."/>
            <person name="Du C."/>
            <person name="Cheng J."/>
            <person name="Dai P."/>
            <person name="Han X."/>
            <person name="Huang E."/>
            <person name="Gao Y."/>
            <person name="Liu J."/>
            <person name="Shao H."/>
            <person name="Ye R."/>
            <person name="Li L."/>
            <person name="Wei W."/>
            <person name="Wang X."/>
            <person name="Wang C."/>
            <person name="Huo Q."/>
            <person name="Li W."/>
            <person name="Guo W."/>
            <person name="Chen H."/>
            <person name="Chen S."/>
            <person name="Zhou L."/>
            <person name="Zhou L."/>
            <person name="Ni X."/>
            <person name="Tian J."/>
            <person name="Zhou Y."/>
            <person name="Sheng Y."/>
            <person name="Liu T."/>
            <person name="Pan Y."/>
            <person name="Xia L."/>
            <person name="Li J."/>
            <person name="Zhao F."/>
            <person name="Cao W."/>
        </authorList>
    </citation>
    <scope>NUCLEOTIDE SEQUENCE</scope>
    <source>
        <strain evidence="1">Rsan-2018</strain>
        <tissue evidence="1">Larvae</tissue>
    </source>
</reference>
<evidence type="ECO:0000313" key="1">
    <source>
        <dbReference type="EMBL" id="KAH7962507.1"/>
    </source>
</evidence>
<dbReference type="AlphaFoldDB" id="A0A9D4Q0Z3"/>
<sequence>MFMILKHSNCSHLRYVCSHWRDNDDLEQVTVSNFYSKLDNNLRFDTALEISSESGGLLFARAYRSCHKFLGSSGDARVAPKVAERLKAFVRRFSEELTENTLTEEIVRTSVTEGVDVLFGVGLAMYGRRTYPIITKGRSLGEKLGRQFGGYLSDDMVKSIIQLPNDTISELVKIDDSVHKTLYGNKPAAELHNVSMLSKLSLDATPPAWSSLFEKYLNVSETAQVLVTDFDKIRDVVSLLRTVTKKEVLGAYLSLQAVADVLFLFIQKKYFFENAVVTRNCLRVTCLVMSHFCDHVMTQFFGWSSDTKTTIQKLYDDILRQYVRSGSSLWSAAGDWLQIADDLLAGPLVTLPSVPTDIAEDAIARYEALLNDWPDNYPEVYSSLSAAHKMVSVKIPLPYTHRYLLEAYLRGFVLYSDLIPGLLVPTALTTAHMTYSSSVPIKMVNNTAAEWDEAMASTLFAWSLSVQLALGSLLAVQQQRALMGDSGHTKAAQRTLMRRFCLLSCGIAAQESDEVALAARSRCLVPLIGLSEFAEAFTCPVGTAMNPMVSCHSANYPKAAHAS</sequence>
<gene>
    <name evidence="1" type="ORF">HPB52_016561</name>
</gene>